<feature type="domain" description="N-acetyltransferase" evidence="3">
    <location>
        <begin position="1"/>
        <end position="87"/>
    </location>
</feature>
<dbReference type="InterPro" id="IPR050832">
    <property type="entry name" value="Bact_Acetyltransf"/>
</dbReference>
<dbReference type="InterPro" id="IPR016181">
    <property type="entry name" value="Acyl_CoA_acyltransferase"/>
</dbReference>
<gene>
    <name evidence="4" type="ORF">GCM10007368_16790</name>
</gene>
<comment type="caution">
    <text evidence="4">The sequence shown here is derived from an EMBL/GenBank/DDBJ whole genome shotgun (WGS) entry which is preliminary data.</text>
</comment>
<dbReference type="Gene3D" id="3.40.630.30">
    <property type="match status" value="1"/>
</dbReference>
<keyword evidence="5" id="KW-1185">Reference proteome</keyword>
<protein>
    <recommendedName>
        <fullName evidence="3">N-acetyltransferase domain-containing protein</fullName>
    </recommendedName>
</protein>
<proteinExistence type="predicted"/>
<name>A0ABQ2B738_9MICO</name>
<dbReference type="SUPFAM" id="SSF55729">
    <property type="entry name" value="Acyl-CoA N-acyltransferases (Nat)"/>
    <property type="match status" value="1"/>
</dbReference>
<keyword evidence="1" id="KW-0808">Transferase</keyword>
<dbReference type="PROSITE" id="PS51186">
    <property type="entry name" value="GNAT"/>
    <property type="match status" value="1"/>
</dbReference>
<evidence type="ECO:0000256" key="1">
    <source>
        <dbReference type="ARBA" id="ARBA00022679"/>
    </source>
</evidence>
<evidence type="ECO:0000259" key="3">
    <source>
        <dbReference type="PROSITE" id="PS51186"/>
    </source>
</evidence>
<evidence type="ECO:0000256" key="2">
    <source>
        <dbReference type="ARBA" id="ARBA00023315"/>
    </source>
</evidence>
<organism evidence="4 5">
    <name type="scientific">Isoptericola cucumis</name>
    <dbReference type="NCBI Taxonomy" id="1776856"/>
    <lineage>
        <taxon>Bacteria</taxon>
        <taxon>Bacillati</taxon>
        <taxon>Actinomycetota</taxon>
        <taxon>Actinomycetes</taxon>
        <taxon>Micrococcales</taxon>
        <taxon>Promicromonosporaceae</taxon>
        <taxon>Isoptericola</taxon>
    </lineage>
</organism>
<keyword evidence="2" id="KW-0012">Acyltransferase</keyword>
<dbReference type="PANTHER" id="PTHR43877:SF2">
    <property type="entry name" value="AMINOALKYLPHOSPHONATE N-ACETYLTRANSFERASE-RELATED"/>
    <property type="match status" value="1"/>
</dbReference>
<reference evidence="5" key="1">
    <citation type="journal article" date="2019" name="Int. J. Syst. Evol. Microbiol.">
        <title>The Global Catalogue of Microorganisms (GCM) 10K type strain sequencing project: providing services to taxonomists for standard genome sequencing and annotation.</title>
        <authorList>
            <consortium name="The Broad Institute Genomics Platform"/>
            <consortium name="The Broad Institute Genome Sequencing Center for Infectious Disease"/>
            <person name="Wu L."/>
            <person name="Ma J."/>
        </authorList>
    </citation>
    <scope>NUCLEOTIDE SEQUENCE [LARGE SCALE GENOMIC DNA]</scope>
    <source>
        <strain evidence="5">CCM 8653</strain>
    </source>
</reference>
<dbReference type="InterPro" id="IPR000182">
    <property type="entry name" value="GNAT_dom"/>
</dbReference>
<sequence length="93" mass="10380">MQALDDGAGEIKRMWVHPAWRGAGLGSRLLRHIEGVCRDLGHDVVRLDTNGSLTEALAMYERAGYRHVGRYNDNPYAEHFFAKRLAGASDVGR</sequence>
<dbReference type="CDD" id="cd04301">
    <property type="entry name" value="NAT_SF"/>
    <property type="match status" value="1"/>
</dbReference>
<evidence type="ECO:0000313" key="4">
    <source>
        <dbReference type="EMBL" id="GGI07563.1"/>
    </source>
</evidence>
<evidence type="ECO:0000313" key="5">
    <source>
        <dbReference type="Proteomes" id="UP000632535"/>
    </source>
</evidence>
<dbReference type="Pfam" id="PF00583">
    <property type="entry name" value="Acetyltransf_1"/>
    <property type="match status" value="1"/>
</dbReference>
<dbReference type="PANTHER" id="PTHR43877">
    <property type="entry name" value="AMINOALKYLPHOSPHONATE N-ACETYLTRANSFERASE-RELATED-RELATED"/>
    <property type="match status" value="1"/>
</dbReference>
<accession>A0ABQ2B738</accession>
<dbReference type="EMBL" id="BMDG01000005">
    <property type="protein sequence ID" value="GGI07563.1"/>
    <property type="molecule type" value="Genomic_DNA"/>
</dbReference>
<dbReference type="Proteomes" id="UP000632535">
    <property type="component" value="Unassembled WGS sequence"/>
</dbReference>